<feature type="transmembrane region" description="Helical" evidence="12">
    <location>
        <begin position="91"/>
        <end position="110"/>
    </location>
</feature>
<keyword evidence="6" id="KW-0479">Metal-binding</keyword>
<sequence length="287" mass="34135">MTIRDFFAPFYIHPIVFIFIFISFVTGTFIQLFIILVIVMVHEMGHYIAAKIYNWRINRVMLWIFGGVMETEEHGNRPLYEDLIVTIAGPFQHIFIYIFGLFMSTFGFLPEIIVEQLMFFNTVILLFNLLPIWPLDGGKLLFYILAFYMPFRKAHHWTIILSLCLCLGVMIVQLFILPFTLATFLIFAFLIMENRLEWKRRTYVFMRFLMKRSEGNSEVRSMRPIVVHHTQSLQEVLYLLQRDKKHSIYVTFPNRERLIVDEAECLRGFFYEKKYKKTIGDIAMGSL</sequence>
<reference evidence="14 15" key="1">
    <citation type="submission" date="2023-10" db="EMBL/GenBank/DDBJ databases">
        <title>Virgibacillus soli CC-YMP-6 genome.</title>
        <authorList>
            <person name="Miliotis G."/>
            <person name="Sengupta P."/>
            <person name="Hameed A."/>
            <person name="Chuvochina M."/>
            <person name="Mcdonagh F."/>
            <person name="Simpson A.C."/>
            <person name="Singh N.K."/>
            <person name="Rekha P.D."/>
            <person name="Raman K."/>
            <person name="Hugenholtz P."/>
            <person name="Venkateswaran K."/>
        </authorList>
    </citation>
    <scope>NUCLEOTIDE SEQUENCE [LARGE SCALE GENOMIC DNA]</scope>
    <source>
        <strain evidence="14 15">CC-YMP-6</strain>
    </source>
</reference>
<evidence type="ECO:0000256" key="4">
    <source>
        <dbReference type="ARBA" id="ARBA00022670"/>
    </source>
</evidence>
<evidence type="ECO:0000256" key="11">
    <source>
        <dbReference type="ARBA" id="ARBA00023136"/>
    </source>
</evidence>
<feature type="transmembrane region" description="Helical" evidence="12">
    <location>
        <begin position="117"/>
        <end position="135"/>
    </location>
</feature>
<keyword evidence="15" id="KW-1185">Reference proteome</keyword>
<evidence type="ECO:0000313" key="15">
    <source>
        <dbReference type="Proteomes" id="UP001275315"/>
    </source>
</evidence>
<evidence type="ECO:0000256" key="6">
    <source>
        <dbReference type="ARBA" id="ARBA00022723"/>
    </source>
</evidence>
<dbReference type="PANTHER" id="PTHR39188">
    <property type="entry name" value="MEMBRANE-ASSOCIATED ZINC METALLOPROTEASE M50B"/>
    <property type="match status" value="1"/>
</dbReference>
<gene>
    <name evidence="14" type="ORF">RWD45_08420</name>
</gene>
<feature type="transmembrane region" description="Helical" evidence="12">
    <location>
        <begin position="159"/>
        <end position="192"/>
    </location>
</feature>
<evidence type="ECO:0000256" key="1">
    <source>
        <dbReference type="ARBA" id="ARBA00001947"/>
    </source>
</evidence>
<comment type="similarity">
    <text evidence="3">Belongs to the peptidase M50B family.</text>
</comment>
<evidence type="ECO:0000256" key="9">
    <source>
        <dbReference type="ARBA" id="ARBA00022989"/>
    </source>
</evidence>
<feature type="transmembrane region" description="Helical" evidence="12">
    <location>
        <begin position="15"/>
        <end position="41"/>
    </location>
</feature>
<proteinExistence type="inferred from homology"/>
<protein>
    <submittedName>
        <fullName evidence="14">M50 family metallopeptidase</fullName>
    </submittedName>
</protein>
<evidence type="ECO:0000259" key="13">
    <source>
        <dbReference type="Pfam" id="PF02163"/>
    </source>
</evidence>
<keyword evidence="9 12" id="KW-1133">Transmembrane helix</keyword>
<dbReference type="RefSeq" id="WP_320379300.1">
    <property type="nucleotide sequence ID" value="NZ_JAWDIQ010000001.1"/>
</dbReference>
<feature type="domain" description="Peptidase M50" evidence="13">
    <location>
        <begin position="115"/>
        <end position="165"/>
    </location>
</feature>
<feature type="domain" description="Peptidase M50" evidence="13">
    <location>
        <begin position="32"/>
        <end position="104"/>
    </location>
</feature>
<organism evidence="14 15">
    <name type="scientific">Paracerasibacillus soli</name>
    <dbReference type="NCBI Taxonomy" id="480284"/>
    <lineage>
        <taxon>Bacteria</taxon>
        <taxon>Bacillati</taxon>
        <taxon>Bacillota</taxon>
        <taxon>Bacilli</taxon>
        <taxon>Bacillales</taxon>
        <taxon>Bacillaceae</taxon>
        <taxon>Paracerasibacillus</taxon>
    </lineage>
</organism>
<comment type="caution">
    <text evidence="14">The sequence shown here is derived from an EMBL/GenBank/DDBJ whole genome shotgun (WGS) entry which is preliminary data.</text>
</comment>
<feature type="transmembrane region" description="Helical" evidence="12">
    <location>
        <begin position="53"/>
        <end position="71"/>
    </location>
</feature>
<keyword evidence="10" id="KW-0482">Metalloprotease</keyword>
<keyword evidence="8" id="KW-0862">Zinc</keyword>
<evidence type="ECO:0000256" key="10">
    <source>
        <dbReference type="ARBA" id="ARBA00023049"/>
    </source>
</evidence>
<evidence type="ECO:0000313" key="14">
    <source>
        <dbReference type="EMBL" id="MDY0408576.1"/>
    </source>
</evidence>
<evidence type="ECO:0000256" key="12">
    <source>
        <dbReference type="SAM" id="Phobius"/>
    </source>
</evidence>
<evidence type="ECO:0000256" key="7">
    <source>
        <dbReference type="ARBA" id="ARBA00022801"/>
    </source>
</evidence>
<name>A0ABU5CQC3_9BACI</name>
<accession>A0ABU5CQC3</accession>
<comment type="subcellular location">
    <subcellularLocation>
        <location evidence="2">Membrane</location>
        <topology evidence="2">Multi-pass membrane protein</topology>
    </subcellularLocation>
</comment>
<comment type="cofactor">
    <cofactor evidence="1">
        <name>Zn(2+)</name>
        <dbReference type="ChEBI" id="CHEBI:29105"/>
    </cofactor>
</comment>
<keyword evidence="7" id="KW-0378">Hydrolase</keyword>
<dbReference type="InterPro" id="IPR008915">
    <property type="entry name" value="Peptidase_M50"/>
</dbReference>
<keyword evidence="4" id="KW-0645">Protease</keyword>
<dbReference type="CDD" id="cd06161">
    <property type="entry name" value="S2P-M50_SpoIVFB"/>
    <property type="match status" value="1"/>
</dbReference>
<evidence type="ECO:0000256" key="3">
    <source>
        <dbReference type="ARBA" id="ARBA00007931"/>
    </source>
</evidence>
<dbReference type="Pfam" id="PF02163">
    <property type="entry name" value="Peptidase_M50"/>
    <property type="match status" value="2"/>
</dbReference>
<dbReference type="EMBL" id="JAWDIQ010000001">
    <property type="protein sequence ID" value="MDY0408576.1"/>
    <property type="molecule type" value="Genomic_DNA"/>
</dbReference>
<evidence type="ECO:0000256" key="8">
    <source>
        <dbReference type="ARBA" id="ARBA00022833"/>
    </source>
</evidence>
<dbReference type="Proteomes" id="UP001275315">
    <property type="component" value="Unassembled WGS sequence"/>
</dbReference>
<evidence type="ECO:0000256" key="5">
    <source>
        <dbReference type="ARBA" id="ARBA00022692"/>
    </source>
</evidence>
<dbReference type="PANTHER" id="PTHR39188:SF3">
    <property type="entry name" value="STAGE IV SPORULATION PROTEIN FB"/>
    <property type="match status" value="1"/>
</dbReference>
<evidence type="ECO:0000256" key="2">
    <source>
        <dbReference type="ARBA" id="ARBA00004141"/>
    </source>
</evidence>
<keyword evidence="5 12" id="KW-0812">Transmembrane</keyword>
<keyword evidence="11 12" id="KW-0472">Membrane</keyword>